<dbReference type="InterPro" id="IPR011990">
    <property type="entry name" value="TPR-like_helical_dom_sf"/>
</dbReference>
<dbReference type="GO" id="GO:0003677">
    <property type="term" value="F:DNA binding"/>
    <property type="evidence" value="ECO:0007669"/>
    <property type="project" value="InterPro"/>
</dbReference>
<dbReference type="RefSeq" id="WP_177188703.1">
    <property type="nucleotide sequence ID" value="NZ_FOLT01000020.1"/>
</dbReference>
<dbReference type="Gene3D" id="1.25.40.10">
    <property type="entry name" value="Tetratricopeptide repeat domain"/>
    <property type="match status" value="1"/>
</dbReference>
<dbReference type="PANTHER" id="PTHR37038">
    <property type="entry name" value="TRANSCRIPTIONAL REGULATOR-RELATED"/>
    <property type="match status" value="1"/>
</dbReference>
<proteinExistence type="predicted"/>
<dbReference type="AlphaFoldDB" id="A0A1I1LC97"/>
<evidence type="ECO:0000313" key="2">
    <source>
        <dbReference type="EMBL" id="SFC70142.1"/>
    </source>
</evidence>
<dbReference type="SUPFAM" id="SSF47413">
    <property type="entry name" value="lambda repressor-like DNA-binding domains"/>
    <property type="match status" value="1"/>
</dbReference>
<dbReference type="Pfam" id="PF21259">
    <property type="entry name" value="Rgg_C"/>
    <property type="match status" value="1"/>
</dbReference>
<reference evidence="3" key="1">
    <citation type="submission" date="2016-10" db="EMBL/GenBank/DDBJ databases">
        <authorList>
            <person name="Varghese N."/>
            <person name="Submissions S."/>
        </authorList>
    </citation>
    <scope>NUCLEOTIDE SEQUENCE [LARGE SCALE GENOMIC DNA]</scope>
    <source>
        <strain evidence="3">DSM 23664</strain>
    </source>
</reference>
<dbReference type="InterPro" id="IPR010057">
    <property type="entry name" value="Transcription_activator_Rgg_C"/>
</dbReference>
<protein>
    <submittedName>
        <fullName evidence="2">Helix-turn-helix domain-containing protein</fullName>
    </submittedName>
</protein>
<evidence type="ECO:0000313" key="3">
    <source>
        <dbReference type="Proteomes" id="UP000199612"/>
    </source>
</evidence>
<dbReference type="EMBL" id="FOLT01000020">
    <property type="protein sequence ID" value="SFC70142.1"/>
    <property type="molecule type" value="Genomic_DNA"/>
</dbReference>
<accession>A0A1I1LC97</accession>
<gene>
    <name evidence="2" type="ORF">SAMN04488102_1201</name>
</gene>
<dbReference type="STRING" id="753702.SAMN04488102_1201"/>
<feature type="domain" description="HTH cro/C1-type" evidence="1">
    <location>
        <begin position="7"/>
        <end position="60"/>
    </location>
</feature>
<dbReference type="CDD" id="cd00093">
    <property type="entry name" value="HTH_XRE"/>
    <property type="match status" value="1"/>
</dbReference>
<dbReference type="InterPro" id="IPR053163">
    <property type="entry name" value="HTH-type_regulator_Rgg"/>
</dbReference>
<evidence type="ECO:0000259" key="1">
    <source>
        <dbReference type="PROSITE" id="PS50943"/>
    </source>
</evidence>
<name>A0A1I1LC97_9LACT</name>
<dbReference type="Proteomes" id="UP000199612">
    <property type="component" value="Unassembled WGS sequence"/>
</dbReference>
<keyword evidence="3" id="KW-1185">Reference proteome</keyword>
<dbReference type="Pfam" id="PF01381">
    <property type="entry name" value="HTH_3"/>
    <property type="match status" value="1"/>
</dbReference>
<dbReference type="PROSITE" id="PS50943">
    <property type="entry name" value="HTH_CROC1"/>
    <property type="match status" value="1"/>
</dbReference>
<dbReference type="SMART" id="SM00530">
    <property type="entry name" value="HTH_XRE"/>
    <property type="match status" value="1"/>
</dbReference>
<organism evidence="2 3">
    <name type="scientific">Alkalibacterium subtropicum</name>
    <dbReference type="NCBI Taxonomy" id="753702"/>
    <lineage>
        <taxon>Bacteria</taxon>
        <taxon>Bacillati</taxon>
        <taxon>Bacillota</taxon>
        <taxon>Bacilli</taxon>
        <taxon>Lactobacillales</taxon>
        <taxon>Carnobacteriaceae</taxon>
        <taxon>Alkalibacterium</taxon>
    </lineage>
</organism>
<dbReference type="InterPro" id="IPR001387">
    <property type="entry name" value="Cro/C1-type_HTH"/>
</dbReference>
<dbReference type="InterPro" id="IPR010982">
    <property type="entry name" value="Lambda_DNA-bd_dom_sf"/>
</dbReference>
<sequence>MRSGEGFKKLREERGISQRKLTEGICARSTLSTFENEGSHLSVDLCSKLLDRLNIRIDTYFSTLSEDFDQKRVEFSELKKSIVTEDTDSIEKHKQNYLARYASTRDFYWFHLYFLSEEFLCQSETRFTYERFKETHKKEISLLKKYLNKIENWSHFEFAVLGNSIWYFDLEFIQLVKERLGKNYMTSVKYKKELYGSFLLNMGFYCLEYGHFELIEQLKKELFELSNYTNIHWKVSSSYQLSLAEELSDPPSSSKAETLSHIKIYEQMGEEDHYQNMINYRQRLVEKHKKHYDCFTI</sequence>